<feature type="zinc finger region" description="CR-type" evidence="7">
    <location>
        <begin position="162"/>
        <end position="237"/>
    </location>
</feature>
<dbReference type="Pfam" id="PF01556">
    <property type="entry name" value="DnaJ_C"/>
    <property type="match status" value="1"/>
</dbReference>
<dbReference type="PANTHER" id="PTHR43096:SF52">
    <property type="entry name" value="DNAJ HOMOLOG 1, MITOCHONDRIAL-RELATED"/>
    <property type="match status" value="1"/>
</dbReference>
<evidence type="ECO:0000313" key="10">
    <source>
        <dbReference type="EMBL" id="OGM03237.1"/>
    </source>
</evidence>
<feature type="domain" description="J" evidence="8">
    <location>
        <begin position="5"/>
        <end position="70"/>
    </location>
</feature>
<dbReference type="Pfam" id="PF00684">
    <property type="entry name" value="DnaJ_CXXCXGXG"/>
    <property type="match status" value="1"/>
</dbReference>
<dbReference type="GO" id="GO:0042026">
    <property type="term" value="P:protein refolding"/>
    <property type="evidence" value="ECO:0007669"/>
    <property type="project" value="TreeGrafter"/>
</dbReference>
<dbReference type="SUPFAM" id="SSF49493">
    <property type="entry name" value="HSP40/DnaJ peptide-binding domain"/>
    <property type="match status" value="2"/>
</dbReference>
<dbReference type="GO" id="GO:0005737">
    <property type="term" value="C:cytoplasm"/>
    <property type="evidence" value="ECO:0007669"/>
    <property type="project" value="UniProtKB-SubCell"/>
</dbReference>
<feature type="binding site" evidence="6">
    <location>
        <position position="214"/>
    </location>
    <ligand>
        <name>Zn(2+)</name>
        <dbReference type="ChEBI" id="CHEBI:29105"/>
        <label>2</label>
    </ligand>
</feature>
<feature type="binding site" evidence="6">
    <location>
        <position position="178"/>
    </location>
    <ligand>
        <name>Zn(2+)</name>
        <dbReference type="ChEBI" id="CHEBI:29105"/>
        <label>1</label>
    </ligand>
</feature>
<keyword evidence="2 6" id="KW-0677">Repeat</keyword>
<evidence type="ECO:0000259" key="9">
    <source>
        <dbReference type="PROSITE" id="PS51188"/>
    </source>
</evidence>
<feature type="binding site" evidence="6">
    <location>
        <position position="192"/>
    </location>
    <ligand>
        <name>Zn(2+)</name>
        <dbReference type="ChEBI" id="CHEBI:29105"/>
        <label>2</label>
    </ligand>
</feature>
<reference evidence="10 11" key="1">
    <citation type="journal article" date="2016" name="Nat. Commun.">
        <title>Thousands of microbial genomes shed light on interconnected biogeochemical processes in an aquifer system.</title>
        <authorList>
            <person name="Anantharaman K."/>
            <person name="Brown C.T."/>
            <person name="Hug L.A."/>
            <person name="Sharon I."/>
            <person name="Castelle C.J."/>
            <person name="Probst A.J."/>
            <person name="Thomas B.C."/>
            <person name="Singh A."/>
            <person name="Wilkins M.J."/>
            <person name="Karaoz U."/>
            <person name="Brodie E.L."/>
            <person name="Williams K.H."/>
            <person name="Hubbard S.S."/>
            <person name="Banfield J.F."/>
        </authorList>
    </citation>
    <scope>NUCLEOTIDE SEQUENCE [LARGE SCALE GENOMIC DNA]</scope>
</reference>
<gene>
    <name evidence="6" type="primary">dnaJ</name>
    <name evidence="10" type="ORF">A2008_06165</name>
</gene>
<dbReference type="SMART" id="SM00271">
    <property type="entry name" value="DnaJ"/>
    <property type="match status" value="1"/>
</dbReference>
<comment type="function">
    <text evidence="6">Participates actively in the response to hyperosmotic and heat shock by preventing the aggregation of stress-denatured proteins and by disaggregating proteins, also in an autonomous, DnaK-independent fashion. Unfolded proteins bind initially to DnaJ; upon interaction with the DnaJ-bound protein, DnaK hydrolyzes its bound ATP, resulting in the formation of a stable complex. GrpE releases ADP from DnaK; ATP binding to DnaK triggers the release of the substrate protein, thus completing the reaction cycle. Several rounds of ATP-dependent interactions between DnaJ, DnaK and GrpE are required for fully efficient folding. Also involved, together with DnaK and GrpE, in the DNA replication of plasmids through activation of initiation proteins.</text>
</comment>
<dbReference type="Gene3D" id="2.10.230.10">
    <property type="entry name" value="Heat shock protein DnaJ, cysteine-rich domain"/>
    <property type="match status" value="1"/>
</dbReference>
<comment type="caution">
    <text evidence="10">The sequence shown here is derived from an EMBL/GenBank/DDBJ whole genome shotgun (WGS) entry which is preliminary data.</text>
</comment>
<feature type="repeat" description="CXXCXGXG motif" evidence="6">
    <location>
        <begin position="225"/>
        <end position="232"/>
    </location>
</feature>
<dbReference type="GO" id="GO:0005524">
    <property type="term" value="F:ATP binding"/>
    <property type="evidence" value="ECO:0007669"/>
    <property type="project" value="InterPro"/>
</dbReference>
<dbReference type="STRING" id="1817813.A2008_06165"/>
<dbReference type="InterPro" id="IPR012724">
    <property type="entry name" value="DnaJ"/>
</dbReference>
<comment type="cofactor">
    <cofactor evidence="6">
        <name>Zn(2+)</name>
        <dbReference type="ChEBI" id="CHEBI:29105"/>
    </cofactor>
    <text evidence="6">Binds 2 Zn(2+) ions per monomer.</text>
</comment>
<dbReference type="Gene3D" id="1.10.287.110">
    <property type="entry name" value="DnaJ domain"/>
    <property type="match status" value="1"/>
</dbReference>
<dbReference type="InterPro" id="IPR008971">
    <property type="entry name" value="HSP40/DnaJ_pept-bd"/>
</dbReference>
<comment type="similarity">
    <text evidence="6">Belongs to the DnaJ family.</text>
</comment>
<keyword evidence="6" id="KW-0346">Stress response</keyword>
<evidence type="ECO:0000256" key="1">
    <source>
        <dbReference type="ARBA" id="ARBA00022723"/>
    </source>
</evidence>
<feature type="binding site" evidence="6">
    <location>
        <position position="228"/>
    </location>
    <ligand>
        <name>Zn(2+)</name>
        <dbReference type="ChEBI" id="CHEBI:29105"/>
        <label>1</label>
    </ligand>
</feature>
<dbReference type="SUPFAM" id="SSF46565">
    <property type="entry name" value="Chaperone J-domain"/>
    <property type="match status" value="1"/>
</dbReference>
<dbReference type="FunFam" id="2.60.260.20:FF:000005">
    <property type="entry name" value="Chaperone protein dnaJ 1, mitochondrial"/>
    <property type="match status" value="1"/>
</dbReference>
<dbReference type="GO" id="GO:0008270">
    <property type="term" value="F:zinc ion binding"/>
    <property type="evidence" value="ECO:0007669"/>
    <property type="project" value="UniProtKB-UniRule"/>
</dbReference>
<comment type="subcellular location">
    <subcellularLocation>
        <location evidence="6">Cytoplasm</location>
    </subcellularLocation>
</comment>
<feature type="domain" description="CR-type" evidence="9">
    <location>
        <begin position="162"/>
        <end position="237"/>
    </location>
</feature>
<feature type="repeat" description="CXXCXGXG motif" evidence="6">
    <location>
        <begin position="175"/>
        <end position="182"/>
    </location>
</feature>
<dbReference type="EMBL" id="MGFH01000182">
    <property type="protein sequence ID" value="OGM03237.1"/>
    <property type="molecule type" value="Genomic_DNA"/>
</dbReference>
<dbReference type="Gene3D" id="2.60.260.20">
    <property type="entry name" value="Urease metallochaperone UreE, N-terminal domain"/>
    <property type="match status" value="2"/>
</dbReference>
<dbReference type="InterPro" id="IPR036869">
    <property type="entry name" value="J_dom_sf"/>
</dbReference>
<dbReference type="InterPro" id="IPR036410">
    <property type="entry name" value="HSP_DnaJ_Cys-rich_dom_sf"/>
</dbReference>
<organism evidence="10 11">
    <name type="scientific">Candidatus Wallbacteria bacterium GWC2_49_35</name>
    <dbReference type="NCBI Taxonomy" id="1817813"/>
    <lineage>
        <taxon>Bacteria</taxon>
        <taxon>Candidatus Walliibacteriota</taxon>
    </lineage>
</organism>
<keyword evidence="5 6" id="KW-0143">Chaperone</keyword>
<evidence type="ECO:0000256" key="3">
    <source>
        <dbReference type="ARBA" id="ARBA00022771"/>
    </source>
</evidence>
<name>A0A1F7WL28_9BACT</name>
<feature type="binding site" evidence="6">
    <location>
        <position position="225"/>
    </location>
    <ligand>
        <name>Zn(2+)</name>
        <dbReference type="ChEBI" id="CHEBI:29105"/>
        <label>1</label>
    </ligand>
</feature>
<feature type="repeat" description="CXXCXGXG motif" evidence="6">
    <location>
        <begin position="211"/>
        <end position="218"/>
    </location>
</feature>
<feature type="binding site" evidence="6">
    <location>
        <position position="175"/>
    </location>
    <ligand>
        <name>Zn(2+)</name>
        <dbReference type="ChEBI" id="CHEBI:29105"/>
        <label>1</label>
    </ligand>
</feature>
<keyword evidence="6" id="KW-0235">DNA replication</keyword>
<dbReference type="CDD" id="cd10747">
    <property type="entry name" value="DnaJ_C"/>
    <property type="match status" value="1"/>
</dbReference>
<keyword evidence="4 6" id="KW-0862">Zinc</keyword>
<dbReference type="InterPro" id="IPR001305">
    <property type="entry name" value="HSP_DnaJ_Cys-rich_dom"/>
</dbReference>
<dbReference type="InterPro" id="IPR002939">
    <property type="entry name" value="DnaJ_C"/>
</dbReference>
<dbReference type="PRINTS" id="PR00625">
    <property type="entry name" value="JDOMAIN"/>
</dbReference>
<dbReference type="GO" id="GO:0006260">
    <property type="term" value="P:DNA replication"/>
    <property type="evidence" value="ECO:0007669"/>
    <property type="project" value="UniProtKB-KW"/>
</dbReference>
<dbReference type="CDD" id="cd10719">
    <property type="entry name" value="DnaJ_zf"/>
    <property type="match status" value="1"/>
</dbReference>
<dbReference type="GO" id="GO:0009408">
    <property type="term" value="P:response to heat"/>
    <property type="evidence" value="ECO:0007669"/>
    <property type="project" value="InterPro"/>
</dbReference>
<comment type="domain">
    <text evidence="6">The J domain is necessary and sufficient to stimulate DnaK ATPase activity. Zinc center 1 plays an important role in the autonomous, DnaK-independent chaperone activity of DnaJ. Zinc center 2 is essential for interaction with DnaK and for DnaJ activity.</text>
</comment>
<evidence type="ECO:0000259" key="8">
    <source>
        <dbReference type="PROSITE" id="PS50076"/>
    </source>
</evidence>
<feature type="binding site" evidence="6">
    <location>
        <position position="211"/>
    </location>
    <ligand>
        <name>Zn(2+)</name>
        <dbReference type="ChEBI" id="CHEBI:29105"/>
        <label>2</label>
    </ligand>
</feature>
<keyword evidence="6" id="KW-0963">Cytoplasm</keyword>
<dbReference type="PROSITE" id="PS00636">
    <property type="entry name" value="DNAJ_1"/>
    <property type="match status" value="1"/>
</dbReference>
<evidence type="ECO:0000256" key="6">
    <source>
        <dbReference type="HAMAP-Rule" id="MF_01152"/>
    </source>
</evidence>
<accession>A0A1F7WL28</accession>
<dbReference type="CDD" id="cd06257">
    <property type="entry name" value="DnaJ"/>
    <property type="match status" value="1"/>
</dbReference>
<keyword evidence="1 6" id="KW-0479">Metal-binding</keyword>
<evidence type="ECO:0000256" key="7">
    <source>
        <dbReference type="PROSITE-ProRule" id="PRU00546"/>
    </source>
</evidence>
<comment type="subunit">
    <text evidence="6">Homodimer.</text>
</comment>
<proteinExistence type="inferred from homology"/>
<dbReference type="AlphaFoldDB" id="A0A1F7WL28"/>
<evidence type="ECO:0000256" key="2">
    <source>
        <dbReference type="ARBA" id="ARBA00022737"/>
    </source>
</evidence>
<dbReference type="HAMAP" id="MF_01152">
    <property type="entry name" value="DnaJ"/>
    <property type="match status" value="1"/>
</dbReference>
<dbReference type="PROSITE" id="PS50076">
    <property type="entry name" value="DNAJ_2"/>
    <property type="match status" value="1"/>
</dbReference>
<sequence length="376" mass="39847">MKMKDFYSILGVPQDASKEDIKKAYKNLAKKYHPDNNSGNKGAEDKFKEVTEAFEVLSDEEKRSKYDQIKSSGFSGFGDGNFDFSGAGGGSGGGNANFEDILASIFGGGRGQQPNGGAGFGDVFESFFDRGAGGFRADSDRPSRGEDIEVKLELTLKQAAGGGNLKLKINRHDMCDFCSGEGGSGNSVCQSCRGTGSLSRSQGGYAISQPCPRCSGRGKIKMNTCANCSGHGFVNSVKQIKVNIPEGVGDGQIIRIAGEGHAGARGTPRGNIIITVKIKSDEQFVRSGEDLHYELVLKFTEAALGTVKVVPTIRGTAKVNIPAGSKSGSKLKLKGQGIKNHKTGVTGDQIISIKIDVPSVLNDEAKKLLKELEKHL</sequence>
<feature type="repeat" description="CXXCXGXG motif" evidence="6">
    <location>
        <begin position="189"/>
        <end position="196"/>
    </location>
</feature>
<evidence type="ECO:0000256" key="5">
    <source>
        <dbReference type="ARBA" id="ARBA00023186"/>
    </source>
</evidence>
<protein>
    <recommendedName>
        <fullName evidence="6">Chaperone protein DnaJ</fullName>
    </recommendedName>
</protein>
<keyword evidence="3 6" id="KW-0863">Zinc-finger</keyword>
<dbReference type="Pfam" id="PF00226">
    <property type="entry name" value="DnaJ"/>
    <property type="match status" value="1"/>
</dbReference>
<dbReference type="PROSITE" id="PS51188">
    <property type="entry name" value="ZF_CR"/>
    <property type="match status" value="1"/>
</dbReference>
<dbReference type="InterPro" id="IPR001623">
    <property type="entry name" value="DnaJ_domain"/>
</dbReference>
<dbReference type="Proteomes" id="UP000178735">
    <property type="component" value="Unassembled WGS sequence"/>
</dbReference>
<dbReference type="GO" id="GO:0031072">
    <property type="term" value="F:heat shock protein binding"/>
    <property type="evidence" value="ECO:0007669"/>
    <property type="project" value="InterPro"/>
</dbReference>
<evidence type="ECO:0000313" key="11">
    <source>
        <dbReference type="Proteomes" id="UP000178735"/>
    </source>
</evidence>
<feature type="binding site" evidence="6">
    <location>
        <position position="189"/>
    </location>
    <ligand>
        <name>Zn(2+)</name>
        <dbReference type="ChEBI" id="CHEBI:29105"/>
        <label>2</label>
    </ligand>
</feature>
<evidence type="ECO:0000256" key="4">
    <source>
        <dbReference type="ARBA" id="ARBA00022833"/>
    </source>
</evidence>
<dbReference type="GO" id="GO:0051082">
    <property type="term" value="F:unfolded protein binding"/>
    <property type="evidence" value="ECO:0007669"/>
    <property type="project" value="UniProtKB-UniRule"/>
</dbReference>
<dbReference type="InterPro" id="IPR018253">
    <property type="entry name" value="DnaJ_domain_CS"/>
</dbReference>
<dbReference type="SUPFAM" id="SSF57938">
    <property type="entry name" value="DnaJ/Hsp40 cysteine-rich domain"/>
    <property type="match status" value="1"/>
</dbReference>
<dbReference type="PANTHER" id="PTHR43096">
    <property type="entry name" value="DNAJ HOMOLOG 1, MITOCHONDRIAL-RELATED"/>
    <property type="match status" value="1"/>
</dbReference>